<reference evidence="1 2" key="1">
    <citation type="submission" date="2013-03" db="EMBL/GenBank/DDBJ databases">
        <authorList>
            <person name="Warren W."/>
            <person name="Wilson R.K."/>
        </authorList>
    </citation>
    <scope>NUCLEOTIDE SEQUENCE</scope>
</reference>
<dbReference type="GeneTree" id="ENSGT00940000163505"/>
<reference evidence="1" key="3">
    <citation type="submission" date="2025-09" db="UniProtKB">
        <authorList>
            <consortium name="Ensembl"/>
        </authorList>
    </citation>
    <scope>IDENTIFICATION</scope>
</reference>
<keyword evidence="2" id="KW-1185">Reference proteome</keyword>
<dbReference type="Ensembl" id="ENSMFAT00000096970.1">
    <property type="protein sequence ID" value="ENSMFAP00000054952.1"/>
    <property type="gene ID" value="ENSMFAG00000051934.1"/>
</dbReference>
<dbReference type="AlphaFoldDB" id="A0A7N9IDA0"/>
<accession>A0A7N9IDA0</accession>
<evidence type="ECO:0000313" key="2">
    <source>
        <dbReference type="Proteomes" id="UP000233100"/>
    </source>
</evidence>
<organism evidence="1 2">
    <name type="scientific">Macaca fascicularis</name>
    <name type="common">Crab-eating macaque</name>
    <name type="synonym">Cynomolgus monkey</name>
    <dbReference type="NCBI Taxonomy" id="9541"/>
    <lineage>
        <taxon>Eukaryota</taxon>
        <taxon>Metazoa</taxon>
        <taxon>Chordata</taxon>
        <taxon>Craniata</taxon>
        <taxon>Vertebrata</taxon>
        <taxon>Euteleostomi</taxon>
        <taxon>Mammalia</taxon>
        <taxon>Eutheria</taxon>
        <taxon>Euarchontoglires</taxon>
        <taxon>Primates</taxon>
        <taxon>Haplorrhini</taxon>
        <taxon>Catarrhini</taxon>
        <taxon>Cercopithecidae</taxon>
        <taxon>Cercopithecinae</taxon>
        <taxon>Macaca</taxon>
    </lineage>
</organism>
<proteinExistence type="predicted"/>
<dbReference type="PANTHER" id="PTHR12138">
    <property type="entry name" value="PRIMATE-EXPANDED PROTEIN FAMILY"/>
    <property type="match status" value="1"/>
</dbReference>
<evidence type="ECO:0000313" key="1">
    <source>
        <dbReference type="Ensembl" id="ENSMFAP00000054952.1"/>
    </source>
</evidence>
<sequence>LAWSLSASKWQPRQVAPELPSHPLTGLSHRPFRKGSFRRRQARAECFLSCSCHVDKTHSRYHRFCQIILSQSYYCLNFFFFFLRQSLALSPRLACSGRISAHCKLRLLGSHHSPASASRVAGTTGFTTLARLVFLYFLVETGFTVLARMVSIS</sequence>
<reference evidence="1" key="2">
    <citation type="submission" date="2025-08" db="UniProtKB">
        <authorList>
            <consortium name="Ensembl"/>
        </authorList>
    </citation>
    <scope>IDENTIFICATION</scope>
</reference>
<protein>
    <submittedName>
        <fullName evidence="1">Uncharacterized protein</fullName>
    </submittedName>
</protein>
<name>A0A7N9IDA0_MACFA</name>
<dbReference type="Proteomes" id="UP000233100">
    <property type="component" value="Chromosome 10"/>
</dbReference>
<dbReference type="PANTHER" id="PTHR12138:SF75">
    <property type="entry name" value="SECRETED PROTEIN"/>
    <property type="match status" value="1"/>
</dbReference>